<proteinExistence type="predicted"/>
<dbReference type="Gene3D" id="2.60.40.10">
    <property type="entry name" value="Immunoglobulins"/>
    <property type="match status" value="1"/>
</dbReference>
<dbReference type="EMBL" id="LBRE01000029">
    <property type="protein sequence ID" value="KKP91685.1"/>
    <property type="molecule type" value="Genomic_DNA"/>
</dbReference>
<evidence type="ECO:0000313" key="3">
    <source>
        <dbReference type="EMBL" id="KKP91685.1"/>
    </source>
</evidence>
<protein>
    <submittedName>
        <fullName evidence="3">Uncharacterized protein</fullName>
    </submittedName>
</protein>
<accession>A0A0G0FWD2</accession>
<keyword evidence="2" id="KW-0472">Membrane</keyword>
<feature type="region of interest" description="Disordered" evidence="1">
    <location>
        <begin position="425"/>
        <end position="455"/>
    </location>
</feature>
<reference evidence="3 4" key="1">
    <citation type="journal article" date="2015" name="Nature">
        <title>rRNA introns, odd ribosomes, and small enigmatic genomes across a large radiation of phyla.</title>
        <authorList>
            <person name="Brown C.T."/>
            <person name="Hug L.A."/>
            <person name="Thomas B.C."/>
            <person name="Sharon I."/>
            <person name="Castelle C.J."/>
            <person name="Singh A."/>
            <person name="Wilkins M.J."/>
            <person name="Williams K.H."/>
            <person name="Banfield J.F."/>
        </authorList>
    </citation>
    <scope>NUCLEOTIDE SEQUENCE [LARGE SCALE GENOMIC DNA]</scope>
</reference>
<feature type="non-terminal residue" evidence="3">
    <location>
        <position position="1"/>
    </location>
</feature>
<organism evidence="3 4">
    <name type="scientific">candidate division WS6 bacterium GW2011_GWC1_36_11</name>
    <dbReference type="NCBI Taxonomy" id="1619090"/>
    <lineage>
        <taxon>Bacteria</taxon>
        <taxon>Candidatus Dojkabacteria</taxon>
    </lineage>
</organism>
<gene>
    <name evidence="3" type="ORF">UR96_C0029G0019</name>
</gene>
<evidence type="ECO:0000256" key="2">
    <source>
        <dbReference type="SAM" id="Phobius"/>
    </source>
</evidence>
<keyword evidence="2" id="KW-1133">Transmembrane helix</keyword>
<dbReference type="Gene3D" id="3.30.1920.20">
    <property type="match status" value="1"/>
</dbReference>
<evidence type="ECO:0000256" key="1">
    <source>
        <dbReference type="SAM" id="MobiDB-lite"/>
    </source>
</evidence>
<dbReference type="InterPro" id="IPR058094">
    <property type="entry name" value="Ig-like_OmpL47-like"/>
</dbReference>
<sequence length="497" mass="53747">SIDWKMIVVDNTHPTVDLVFDTPGESNKGFKAVFSENVNEADAENPANYFLNNWPTAGGSGDLTGDANITYNWRTRTATVTFTNTDWYISPEQQWGVQNIHDLAGNILAENPRMEYSTPMVAPVTTVSEISSDWYNTDVIVTLTCSDINGSGCYLTHYSLNGGESFEVGNQVTVSAEGENTIIFYSEDRAGNVEETKTSNVIKLDLTNPDLAVLNPSTATPKAGSFVIDGTVSDTLSGVQGVTLNFGDGVLHDTTITDSTWSFNVNDDSFNLADGTYDVLATATDNSGNTSTEMLTGLVIDNTNPTATVLGTLSFTTGDTTPRSLALSDNTELSQVCYVIDTNTQTCLPLFGTGYSWDITSLINTLSVGTHIFTYYVVDTAGNRSDSNTIVEGNDPYAASVVVAAVPQQEQVRGAATVATLTPEAVQGEQTTEEETTSPVVAQEEVKGAEDTTQEETTKKPIPWWVYVLGGTTLLSFIIFLIARRRKEEEDKEKNIK</sequence>
<dbReference type="Proteomes" id="UP000034140">
    <property type="component" value="Unassembled WGS sequence"/>
</dbReference>
<feature type="transmembrane region" description="Helical" evidence="2">
    <location>
        <begin position="464"/>
        <end position="483"/>
    </location>
</feature>
<evidence type="ECO:0000313" key="4">
    <source>
        <dbReference type="Proteomes" id="UP000034140"/>
    </source>
</evidence>
<dbReference type="InterPro" id="IPR013783">
    <property type="entry name" value="Ig-like_fold"/>
</dbReference>
<dbReference type="NCBIfam" id="NF047446">
    <property type="entry name" value="barrel_OmpL47"/>
    <property type="match status" value="1"/>
</dbReference>
<name>A0A0G0FWD2_9BACT</name>
<dbReference type="AlphaFoldDB" id="A0A0G0FWD2"/>
<comment type="caution">
    <text evidence="3">The sequence shown here is derived from an EMBL/GenBank/DDBJ whole genome shotgun (WGS) entry which is preliminary data.</text>
</comment>
<keyword evidence="2" id="KW-0812">Transmembrane</keyword>